<reference evidence="2 6" key="1">
    <citation type="submission" date="2017-09" db="EMBL/GenBank/DDBJ databases">
        <title>Molecular Epidemiology of Livestock-Associated Methicillin Resistant Staphylococcus aureus (LA-MRSA) and Extended-Spectrum Beta-Lactamase (ESBL)-Producing Enterobacteriaceae in Pigs and Exposed Workers in Cameroon and South Africa.</title>
        <authorList>
            <person name="Founou L."/>
            <person name="Founou R.C."/>
            <person name="Allam M."/>
            <person name="Ismail A."/>
            <person name="Essack S.Y."/>
        </authorList>
    </citation>
    <scope>NUCLEOTIDE SEQUENCE [LARGE SCALE GENOMIC DNA]</scope>
    <source>
        <strain evidence="2 6">HH516E4IA</strain>
    </source>
</reference>
<evidence type="ECO:0000313" key="9">
    <source>
        <dbReference type="Proteomes" id="UP000294876"/>
    </source>
</evidence>
<dbReference type="EMBL" id="PCFF01000028">
    <property type="protein sequence ID" value="PVU60883.1"/>
    <property type="molecule type" value="Genomic_DNA"/>
</dbReference>
<dbReference type="Gene3D" id="3.30.429.10">
    <property type="entry name" value="Macrophage Migration Inhibitory Factor"/>
    <property type="match status" value="1"/>
</dbReference>
<evidence type="ECO:0000313" key="2">
    <source>
        <dbReference type="EMBL" id="PVU60883.1"/>
    </source>
</evidence>
<comment type="caution">
    <text evidence="1">The sequence shown here is derived from an EMBL/GenBank/DDBJ whole genome shotgun (WGS) entry which is preliminary data.</text>
</comment>
<dbReference type="PANTHER" id="PTHR38460:SF1">
    <property type="entry name" value="TAUTOMERASE YOLI-RELATED"/>
    <property type="match status" value="1"/>
</dbReference>
<dbReference type="EMBL" id="WJVL01000009">
    <property type="protein sequence ID" value="MRJ97002.1"/>
    <property type="molecule type" value="Genomic_DNA"/>
</dbReference>
<dbReference type="PANTHER" id="PTHR38460">
    <property type="entry name" value="TAUTOMERASE YOLI-RELATED"/>
    <property type="match status" value="1"/>
</dbReference>
<evidence type="ECO:0000313" key="3">
    <source>
        <dbReference type="EMBL" id="SWT05868.1"/>
    </source>
</evidence>
<dbReference type="EMBL" id="UWVH01000001">
    <property type="protein sequence ID" value="VCV79228.1"/>
    <property type="molecule type" value="Genomic_DNA"/>
</dbReference>
<evidence type="ECO:0000313" key="1">
    <source>
        <dbReference type="EMBL" id="MRJ97002.1"/>
    </source>
</evidence>
<reference evidence="5 9" key="3">
    <citation type="submission" date="2019-03" db="EMBL/GenBank/DDBJ databases">
        <authorList>
            <consortium name="Pathogen Informatics"/>
        </authorList>
    </citation>
    <scope>NUCLEOTIDE SEQUENCE [LARGE SCALE GENOMIC DNA]</scope>
    <source>
        <strain evidence="5 9">5012STDY7312589</strain>
        <strain evidence="3 7">EuSCAPE_TR125</strain>
    </source>
</reference>
<dbReference type="Proteomes" id="UP000269921">
    <property type="component" value="Unassembled WGS sequence"/>
</dbReference>
<evidence type="ECO:0000313" key="8">
    <source>
        <dbReference type="Proteomes" id="UP000269921"/>
    </source>
</evidence>
<organism evidence="1 10">
    <name type="scientific">Klebsiella pneumoniae</name>
    <dbReference type="NCBI Taxonomy" id="573"/>
    <lineage>
        <taxon>Bacteria</taxon>
        <taxon>Pseudomonadati</taxon>
        <taxon>Pseudomonadota</taxon>
        <taxon>Gammaproteobacteria</taxon>
        <taxon>Enterobacterales</taxon>
        <taxon>Enterobacteriaceae</taxon>
        <taxon>Klebsiella/Raoultella group</taxon>
        <taxon>Klebsiella</taxon>
        <taxon>Klebsiella pneumoniae complex</taxon>
    </lineage>
</organism>
<dbReference type="EMBL" id="UJRG01000001">
    <property type="protein sequence ID" value="SWT05868.1"/>
    <property type="molecule type" value="Genomic_DNA"/>
</dbReference>
<dbReference type="Proteomes" id="UP000294876">
    <property type="component" value="Unassembled WGS sequence"/>
</dbReference>
<dbReference type="InterPro" id="IPR037479">
    <property type="entry name" value="Tauto_MSAD"/>
</dbReference>
<dbReference type="Proteomes" id="UP000258798">
    <property type="component" value="Unassembled WGS sequence"/>
</dbReference>
<dbReference type="SUPFAM" id="SSF55331">
    <property type="entry name" value="Tautomerase/MIF"/>
    <property type="match status" value="1"/>
</dbReference>
<dbReference type="Proteomes" id="UP000245817">
    <property type="component" value="Unassembled WGS sequence"/>
</dbReference>
<accession>A0A098CCB6</accession>
<dbReference type="RefSeq" id="WP_004190202.1">
    <property type="nucleotide sequence ID" value="NZ_ABLUVU020000005.1"/>
</dbReference>
<dbReference type="Proteomes" id="UP000441029">
    <property type="component" value="Unassembled WGS sequence"/>
</dbReference>
<evidence type="ECO:0000313" key="7">
    <source>
        <dbReference type="Proteomes" id="UP000258798"/>
    </source>
</evidence>
<evidence type="ECO:0000313" key="5">
    <source>
        <dbReference type="EMBL" id="VGC78432.1"/>
    </source>
</evidence>
<reference evidence="4 8" key="2">
    <citation type="submission" date="2018-10" db="EMBL/GenBank/DDBJ databases">
        <authorList>
            <person name="Noll B N."/>
        </authorList>
    </citation>
    <scope>NUCLEOTIDE SEQUENCE [LARGE SCALE GENOMIC DNA]</scope>
    <source>
        <strain evidence="4">Kpneu006</strain>
    </source>
</reference>
<dbReference type="Pfam" id="PF14552">
    <property type="entry name" value="Tautomerase_2"/>
    <property type="match status" value="1"/>
</dbReference>
<gene>
    <name evidence="4" type="ORF">BANRA_03913</name>
    <name evidence="2" type="ORF">CP554_20255</name>
    <name evidence="1" type="ORF">GJJ01_13650</name>
    <name evidence="5" type="ORF">SAMEA104567804_00932</name>
    <name evidence="3" type="ORF">SAMEA3729652_00075</name>
</gene>
<evidence type="ECO:0000313" key="10">
    <source>
        <dbReference type="Proteomes" id="UP000441029"/>
    </source>
</evidence>
<proteinExistence type="predicted"/>
<evidence type="ECO:0000313" key="4">
    <source>
        <dbReference type="EMBL" id="VCV79228.1"/>
    </source>
</evidence>
<reference evidence="1 10" key="4">
    <citation type="submission" date="2019-11" db="EMBL/GenBank/DDBJ databases">
        <title>Molecular typing, antibiotic resistance determination and virulence profiling for 36 multidrug-resistant clinical Klebsiella pneumoniae isolates using second- and third-generation sequencing.</title>
        <authorList>
            <person name="Shelenkov A."/>
            <person name="Mikhaylova Y."/>
            <person name="Yanushevich Y."/>
            <person name="Samoilov A."/>
            <person name="Petrova L."/>
            <person name="Fomina V."/>
            <person name="Gusarov V."/>
            <person name="Zamyatin M."/>
            <person name="Shagin D."/>
        </authorList>
    </citation>
    <scope>NUCLEOTIDE SEQUENCE [LARGE SCALE GENOMIC DNA]</scope>
    <source>
        <strain evidence="1 10">CriePir226</strain>
    </source>
</reference>
<dbReference type="InterPro" id="IPR014347">
    <property type="entry name" value="Tautomerase/MIF_sf"/>
</dbReference>
<evidence type="ECO:0000313" key="6">
    <source>
        <dbReference type="Proteomes" id="UP000245817"/>
    </source>
</evidence>
<dbReference type="EMBL" id="CAAGWG010000002">
    <property type="protein sequence ID" value="VGC78432.1"/>
    <property type="molecule type" value="Genomic_DNA"/>
</dbReference>
<name>A0A098CCB6_KLEPN</name>
<dbReference type="AlphaFoldDB" id="A0A098CCB6"/>
<protein>
    <submittedName>
        <fullName evidence="1 3">Tautomerase</fullName>
    </submittedName>
</protein>
<sequence>MPLTRISLGTAWRPAEFAQLSALFHECLVAEFDVPSADRFQFIERAADEQRIYDPHYLSEGRSARFVLFHIFAGKPRSRAQKQGLYRRLCARLDDEMAVSPQDVMVVIQFNQLEDWSFSAGKMAGE</sequence>